<protein>
    <recommendedName>
        <fullName evidence="4">HIT domain-containing protein</fullName>
    </recommendedName>
</protein>
<dbReference type="PANTHER" id="PTHR23089">
    <property type="entry name" value="HISTIDINE TRIAD HIT PROTEIN"/>
    <property type="match status" value="1"/>
</dbReference>
<evidence type="ECO:0000256" key="3">
    <source>
        <dbReference type="PROSITE-ProRule" id="PRU00464"/>
    </source>
</evidence>
<dbReference type="InterPro" id="IPR036265">
    <property type="entry name" value="HIT-like_sf"/>
</dbReference>
<dbReference type="SUPFAM" id="SSF54197">
    <property type="entry name" value="HIT-like"/>
    <property type="match status" value="1"/>
</dbReference>
<dbReference type="GO" id="GO:0003824">
    <property type="term" value="F:catalytic activity"/>
    <property type="evidence" value="ECO:0007669"/>
    <property type="project" value="InterPro"/>
</dbReference>
<reference evidence="5 6" key="1">
    <citation type="submission" date="2015-06" db="EMBL/GenBank/DDBJ databases">
        <title>Investigation of pathophysiology for high-risk pregnancy and development of treatment modality based on it.</title>
        <authorList>
            <person name="Kim B.-C."/>
            <person name="Lim S."/>
        </authorList>
    </citation>
    <scope>NUCLEOTIDE SEQUENCE [LARGE SCALE GENOMIC DNA]</scope>
    <source>
        <strain evidence="5 6">AD1-86</strain>
    </source>
</reference>
<dbReference type="InterPro" id="IPR011146">
    <property type="entry name" value="HIT-like"/>
</dbReference>
<proteinExistence type="predicted"/>
<feature type="domain" description="HIT" evidence="4">
    <location>
        <begin position="9"/>
        <end position="116"/>
    </location>
</feature>
<dbReference type="Pfam" id="PF11969">
    <property type="entry name" value="DcpS_C"/>
    <property type="match status" value="1"/>
</dbReference>
<dbReference type="AlphaFoldDB" id="A0A1B0ZI09"/>
<dbReference type="Proteomes" id="UP000092596">
    <property type="component" value="Chromosome"/>
</dbReference>
<evidence type="ECO:0000313" key="6">
    <source>
        <dbReference type="Proteomes" id="UP000092596"/>
    </source>
</evidence>
<organism evidence="5 6">
    <name type="scientific">Dermabacter vaginalis</name>
    <dbReference type="NCBI Taxonomy" id="1630135"/>
    <lineage>
        <taxon>Bacteria</taxon>
        <taxon>Bacillati</taxon>
        <taxon>Actinomycetota</taxon>
        <taxon>Actinomycetes</taxon>
        <taxon>Micrococcales</taxon>
        <taxon>Dermabacteraceae</taxon>
        <taxon>Dermabacter</taxon>
    </lineage>
</organism>
<dbReference type="RefSeq" id="WP_065247734.1">
    <property type="nucleotide sequence ID" value="NZ_CP012117.1"/>
</dbReference>
<accession>A0A1B0ZI09</accession>
<evidence type="ECO:0000256" key="2">
    <source>
        <dbReference type="PIRSR" id="PIRSR601310-3"/>
    </source>
</evidence>
<dbReference type="EMBL" id="CP012117">
    <property type="protein sequence ID" value="ANP27547.1"/>
    <property type="molecule type" value="Genomic_DNA"/>
</dbReference>
<evidence type="ECO:0000313" key="5">
    <source>
        <dbReference type="EMBL" id="ANP27547.1"/>
    </source>
</evidence>
<name>A0A1B0ZI09_9MICO</name>
<evidence type="ECO:0000259" key="4">
    <source>
        <dbReference type="PROSITE" id="PS51084"/>
    </source>
</evidence>
<evidence type="ECO:0000256" key="1">
    <source>
        <dbReference type="PIRSR" id="PIRSR601310-1"/>
    </source>
</evidence>
<sequence length="116" mass="12426">MTTTDPNCIFCKIVAGEIPSTKVYEDANVVCFKDLEPKAPVHVLAVPKEHYSNIVELSANKDLLAAVVKAAGAVAKEQAQGEFRFIFNTGESAGQSVFHVHGHILAGTPQSEGDLF</sequence>
<dbReference type="PRINTS" id="PR00332">
    <property type="entry name" value="HISTRIAD"/>
</dbReference>
<dbReference type="InterPro" id="IPR001310">
    <property type="entry name" value="Histidine_triad_HIT"/>
</dbReference>
<gene>
    <name evidence="5" type="ORF">DAD186_09970</name>
</gene>
<feature type="active site" description="Tele-AMP-histidine intermediate" evidence="1">
    <location>
        <position position="101"/>
    </location>
</feature>
<dbReference type="STRING" id="1630135.DAD186_09970"/>
<dbReference type="PROSITE" id="PS51084">
    <property type="entry name" value="HIT_2"/>
    <property type="match status" value="1"/>
</dbReference>
<dbReference type="KEGG" id="dva:DAD186_09970"/>
<dbReference type="Gene3D" id="3.30.428.10">
    <property type="entry name" value="HIT-like"/>
    <property type="match status" value="1"/>
</dbReference>
<feature type="short sequence motif" description="Histidine triad motif" evidence="2 3">
    <location>
        <begin position="99"/>
        <end position="103"/>
    </location>
</feature>